<dbReference type="OMA" id="GPNCVGP"/>
<gene>
    <name evidence="1" type="ORF">AK812_SmicGene6986</name>
</gene>
<dbReference type="AlphaFoldDB" id="A0A1Q9EPT5"/>
<dbReference type="EMBL" id="LSRX01000097">
    <property type="protein sequence ID" value="OLQ09398.1"/>
    <property type="molecule type" value="Genomic_DNA"/>
</dbReference>
<dbReference type="OrthoDB" id="434904at2759"/>
<evidence type="ECO:0000313" key="1">
    <source>
        <dbReference type="EMBL" id="OLQ09398.1"/>
    </source>
</evidence>
<proteinExistence type="predicted"/>
<comment type="caution">
    <text evidence="1">The sequence shown here is derived from an EMBL/GenBank/DDBJ whole genome shotgun (WGS) entry which is preliminary data.</text>
</comment>
<protein>
    <submittedName>
        <fullName evidence="1">Uncharacterized protein</fullName>
    </submittedName>
</protein>
<sequence>MPSDERTGQLVFDREIPEDDERLEARQRAKLAAAKLIGSLSVEETHKIRVDKGLYGSALLMPQLARSAGYPKNLVILCIRCYTFLVVNYICQGLILYMIAKEELVWDAFAGQMFLCDFGRSAGDCVDDPTGPNCVGPGGTTYAPARIYSWSVWSTRIYVRDALKAVFPEKAAEIQELVDPGEYGIESYSCRWLCCALFTATLLGDLVGSISILRMLWDIPNKAESWLDYEVPDWAEKEHAKSIRGWSEMDLCKLKVAGMPLAWKPLETSTIDDLVVNSVALAFILQIDELLCSELMPETNRAIVDMLEDYELQGYEEANTVEQMKDSELLEEYEEKLKRDWSWMELANFIPFKLLLVTAFTVLFVELYYWRNCVRGPDGGMVSKNMHYPQSTRFSFLTAFFNGFFPLKIEDEPFWVMPDQPPE</sequence>
<organism evidence="1 2">
    <name type="scientific">Symbiodinium microadriaticum</name>
    <name type="common">Dinoflagellate</name>
    <name type="synonym">Zooxanthella microadriatica</name>
    <dbReference type="NCBI Taxonomy" id="2951"/>
    <lineage>
        <taxon>Eukaryota</taxon>
        <taxon>Sar</taxon>
        <taxon>Alveolata</taxon>
        <taxon>Dinophyceae</taxon>
        <taxon>Suessiales</taxon>
        <taxon>Symbiodiniaceae</taxon>
        <taxon>Symbiodinium</taxon>
    </lineage>
</organism>
<accession>A0A1Q9EPT5</accession>
<name>A0A1Q9EPT5_SYMMI</name>
<keyword evidence="2" id="KW-1185">Reference proteome</keyword>
<evidence type="ECO:0000313" key="2">
    <source>
        <dbReference type="Proteomes" id="UP000186817"/>
    </source>
</evidence>
<dbReference type="Proteomes" id="UP000186817">
    <property type="component" value="Unassembled WGS sequence"/>
</dbReference>
<reference evidence="1 2" key="1">
    <citation type="submission" date="2016-02" db="EMBL/GenBank/DDBJ databases">
        <title>Genome analysis of coral dinoflagellate symbionts highlights evolutionary adaptations to a symbiotic lifestyle.</title>
        <authorList>
            <person name="Aranda M."/>
            <person name="Li Y."/>
            <person name="Liew Y.J."/>
            <person name="Baumgarten S."/>
            <person name="Simakov O."/>
            <person name="Wilson M."/>
            <person name="Piel J."/>
            <person name="Ashoor H."/>
            <person name="Bougouffa S."/>
            <person name="Bajic V.B."/>
            <person name="Ryu T."/>
            <person name="Ravasi T."/>
            <person name="Bayer T."/>
            <person name="Micklem G."/>
            <person name="Kim H."/>
            <person name="Bhak J."/>
            <person name="Lajeunesse T.C."/>
            <person name="Voolstra C.R."/>
        </authorList>
    </citation>
    <scope>NUCLEOTIDE SEQUENCE [LARGE SCALE GENOMIC DNA]</scope>
    <source>
        <strain evidence="1 2">CCMP2467</strain>
    </source>
</reference>